<dbReference type="GO" id="GO:0016020">
    <property type="term" value="C:membrane"/>
    <property type="evidence" value="ECO:0007669"/>
    <property type="project" value="UniProtKB-SubCell"/>
</dbReference>
<reference evidence="8" key="2">
    <citation type="journal article" date="2023" name="IMA Fungus">
        <title>Comparative genomic study of the Penicillium genus elucidates a diverse pangenome and 15 lateral gene transfer events.</title>
        <authorList>
            <person name="Petersen C."/>
            <person name="Sorensen T."/>
            <person name="Nielsen M.R."/>
            <person name="Sondergaard T.E."/>
            <person name="Sorensen J.L."/>
            <person name="Fitzpatrick D.A."/>
            <person name="Frisvad J.C."/>
            <person name="Nielsen K.L."/>
        </authorList>
    </citation>
    <scope>NUCLEOTIDE SEQUENCE</scope>
    <source>
        <strain evidence="8">IBT 16125</strain>
    </source>
</reference>
<feature type="transmembrane region" description="Helical" evidence="6">
    <location>
        <begin position="242"/>
        <end position="264"/>
    </location>
</feature>
<evidence type="ECO:0000256" key="4">
    <source>
        <dbReference type="ARBA" id="ARBA00022989"/>
    </source>
</evidence>
<organism evidence="8 9">
    <name type="scientific">Penicillium daleae</name>
    <dbReference type="NCBI Taxonomy" id="63821"/>
    <lineage>
        <taxon>Eukaryota</taxon>
        <taxon>Fungi</taxon>
        <taxon>Dikarya</taxon>
        <taxon>Ascomycota</taxon>
        <taxon>Pezizomycotina</taxon>
        <taxon>Eurotiomycetes</taxon>
        <taxon>Eurotiomycetidae</taxon>
        <taxon>Eurotiales</taxon>
        <taxon>Aspergillaceae</taxon>
        <taxon>Penicillium</taxon>
    </lineage>
</organism>
<feature type="transmembrane region" description="Helical" evidence="6">
    <location>
        <begin position="63"/>
        <end position="86"/>
    </location>
</feature>
<evidence type="ECO:0000256" key="2">
    <source>
        <dbReference type="ARBA" id="ARBA00008066"/>
    </source>
</evidence>
<accession>A0AAD6BX93</accession>
<feature type="transmembrane region" description="Helical" evidence="6">
    <location>
        <begin position="199"/>
        <end position="222"/>
    </location>
</feature>
<feature type="transmembrane region" description="Helical" evidence="6">
    <location>
        <begin position="363"/>
        <end position="384"/>
    </location>
</feature>
<evidence type="ECO:0000256" key="1">
    <source>
        <dbReference type="ARBA" id="ARBA00004141"/>
    </source>
</evidence>
<comment type="caution">
    <text evidence="8">The sequence shown here is derived from an EMBL/GenBank/DDBJ whole genome shotgun (WGS) entry which is preliminary data.</text>
</comment>
<feature type="transmembrane region" description="Helical" evidence="6">
    <location>
        <begin position="390"/>
        <end position="410"/>
    </location>
</feature>
<comment type="subcellular location">
    <subcellularLocation>
        <location evidence="1">Membrane</location>
        <topology evidence="1">Multi-pass membrane protein</topology>
    </subcellularLocation>
</comment>
<dbReference type="GeneID" id="81606425"/>
<dbReference type="GO" id="GO:0015179">
    <property type="term" value="F:L-amino acid transmembrane transporter activity"/>
    <property type="evidence" value="ECO:0007669"/>
    <property type="project" value="TreeGrafter"/>
</dbReference>
<evidence type="ECO:0000313" key="8">
    <source>
        <dbReference type="EMBL" id="KAJ5433645.1"/>
    </source>
</evidence>
<keyword evidence="5 6" id="KW-0472">Membrane</keyword>
<keyword evidence="3 6" id="KW-0812">Transmembrane</keyword>
<feature type="transmembrane region" description="Helical" evidence="6">
    <location>
        <begin position="276"/>
        <end position="297"/>
    </location>
</feature>
<feature type="transmembrane region" description="Helical" evidence="6">
    <location>
        <begin position="173"/>
        <end position="192"/>
    </location>
</feature>
<keyword evidence="9" id="KW-1185">Reference proteome</keyword>
<evidence type="ECO:0000259" key="7">
    <source>
        <dbReference type="Pfam" id="PF01490"/>
    </source>
</evidence>
<feature type="domain" description="Amino acid transporter transmembrane" evidence="7">
    <location>
        <begin position="57"/>
        <end position="401"/>
    </location>
</feature>
<evidence type="ECO:0000313" key="9">
    <source>
        <dbReference type="Proteomes" id="UP001213681"/>
    </source>
</evidence>
<comment type="similarity">
    <text evidence="2">Belongs to the amino acid/polyamine transporter 2 family.</text>
</comment>
<evidence type="ECO:0000256" key="5">
    <source>
        <dbReference type="ARBA" id="ARBA00023136"/>
    </source>
</evidence>
<dbReference type="PANTHER" id="PTHR22950:SF479">
    <property type="entry name" value="AMINO ACID TRANSPORTER (EUROFUNG)-RELATED"/>
    <property type="match status" value="1"/>
</dbReference>
<dbReference type="Proteomes" id="UP001213681">
    <property type="component" value="Unassembled WGS sequence"/>
</dbReference>
<feature type="transmembrane region" description="Helical" evidence="6">
    <location>
        <begin position="317"/>
        <end position="342"/>
    </location>
</feature>
<feature type="transmembrane region" description="Helical" evidence="6">
    <location>
        <begin position="92"/>
        <end position="117"/>
    </location>
</feature>
<feature type="transmembrane region" description="Helical" evidence="6">
    <location>
        <begin position="138"/>
        <end position="161"/>
    </location>
</feature>
<reference evidence="8" key="1">
    <citation type="submission" date="2022-12" db="EMBL/GenBank/DDBJ databases">
        <authorList>
            <person name="Petersen C."/>
        </authorList>
    </citation>
    <scope>NUCLEOTIDE SEQUENCE</scope>
    <source>
        <strain evidence="8">IBT 16125</strain>
    </source>
</reference>
<dbReference type="AlphaFoldDB" id="A0AAD6BX93"/>
<dbReference type="Pfam" id="PF01490">
    <property type="entry name" value="Aa_trans"/>
    <property type="match status" value="1"/>
</dbReference>
<dbReference type="InterPro" id="IPR013057">
    <property type="entry name" value="AA_transpt_TM"/>
</dbReference>
<dbReference type="PANTHER" id="PTHR22950">
    <property type="entry name" value="AMINO ACID TRANSPORTER"/>
    <property type="match status" value="1"/>
</dbReference>
<evidence type="ECO:0000256" key="6">
    <source>
        <dbReference type="SAM" id="Phobius"/>
    </source>
</evidence>
<name>A0AAD6BX93_9EURO</name>
<dbReference type="RefSeq" id="XP_056760936.1">
    <property type="nucleotide sequence ID" value="XM_056916182.1"/>
</dbReference>
<gene>
    <name evidence="8" type="ORF">N7458_012801</name>
</gene>
<feature type="non-terminal residue" evidence="8">
    <location>
        <position position="1"/>
    </location>
</feature>
<evidence type="ECO:0000256" key="3">
    <source>
        <dbReference type="ARBA" id="ARBA00022692"/>
    </source>
</evidence>
<sequence length="453" mass="48854">MNSSEKDHHYATLQHDSIGIEQTPTVCSRNSDLETTAEKIDIGVFGDEENAAIRYQTMSWPMVAILMIAEIVSNGMLSLPSAIAAVGLVPGVLLIIFLGSCHLGLFALYTAFILVDFKLNHPEVHNMGDAGRIMGGSILREILSAGTVIFAIAAAGSQLLAGQIALSTLANNRLCLMLATGIFTIPTMMLSFPRTLDQLSWLCIPSCISILIAGIVGMAAAANHPVADRQLVAANSSNFYDAFLAVTNPIFAYAGHFMFFIMISEMKRPADAKKSACVLQGFATVFYVIFGVVMYVYLGPNVASPAFSSLPSKWAKIAYGIAIPNLLVTGSLNSHTAAKLVFVRLFRGSSHINQHTYKGWSTWTILVIVVNGVAFTLAIGVPIFSYFVSIVASLFASWYTYGIVGAFWLFDAYHGMGKGKINGVYGVKAWKGNPTRFIVNTFTFLAGSFMCVA</sequence>
<proteinExistence type="inferred from homology"/>
<dbReference type="EMBL" id="JAPVEA010000009">
    <property type="protein sequence ID" value="KAJ5433645.1"/>
    <property type="molecule type" value="Genomic_DNA"/>
</dbReference>
<keyword evidence="4 6" id="KW-1133">Transmembrane helix</keyword>
<protein>
    <recommendedName>
        <fullName evidence="7">Amino acid transporter transmembrane domain-containing protein</fullName>
    </recommendedName>
</protein>